<sequence length="140" mass="16238">MLVIPLSSLPLKRQNLLAKSPLNPPMYALIEGHHYDIELNVIFYNIQIGIQKGEDVICSMIKLRYSELEKFQKTLIGSFPDLDLLYKFPPKKWFNNTSETFILEREKGLQTFLSSVFAVPSITETDSFKSLFKIKRRINP</sequence>
<dbReference type="SUPFAM" id="SSF64268">
    <property type="entry name" value="PX domain"/>
    <property type="match status" value="1"/>
</dbReference>
<dbReference type="Pfam" id="PF00787">
    <property type="entry name" value="PX"/>
    <property type="match status" value="1"/>
</dbReference>
<feature type="domain" description="PX" evidence="1">
    <location>
        <begin position="1"/>
        <end position="139"/>
    </location>
</feature>
<evidence type="ECO:0000313" key="3">
    <source>
        <dbReference type="Proteomes" id="UP001470230"/>
    </source>
</evidence>
<dbReference type="Gene3D" id="3.30.1520.10">
    <property type="entry name" value="Phox-like domain"/>
    <property type="match status" value="1"/>
</dbReference>
<dbReference type="InterPro" id="IPR036871">
    <property type="entry name" value="PX_dom_sf"/>
</dbReference>
<proteinExistence type="predicted"/>
<comment type="caution">
    <text evidence="2">The sequence shown here is derived from an EMBL/GenBank/DDBJ whole genome shotgun (WGS) entry which is preliminary data.</text>
</comment>
<name>A0ABR2IMX4_9EUKA</name>
<dbReference type="Proteomes" id="UP001470230">
    <property type="component" value="Unassembled WGS sequence"/>
</dbReference>
<accession>A0ABR2IMX4</accession>
<dbReference type="PROSITE" id="PS50195">
    <property type="entry name" value="PX"/>
    <property type="match status" value="1"/>
</dbReference>
<evidence type="ECO:0000259" key="1">
    <source>
        <dbReference type="PROSITE" id="PS50195"/>
    </source>
</evidence>
<dbReference type="EMBL" id="JAPFFF010000016">
    <property type="protein sequence ID" value="KAK8865119.1"/>
    <property type="molecule type" value="Genomic_DNA"/>
</dbReference>
<reference evidence="2 3" key="1">
    <citation type="submission" date="2024-04" db="EMBL/GenBank/DDBJ databases">
        <title>Tritrichomonas musculus Genome.</title>
        <authorList>
            <person name="Alves-Ferreira E."/>
            <person name="Grigg M."/>
            <person name="Lorenzi H."/>
            <person name="Galac M."/>
        </authorList>
    </citation>
    <scope>NUCLEOTIDE SEQUENCE [LARGE SCALE GENOMIC DNA]</scope>
    <source>
        <strain evidence="2 3">EAF2021</strain>
    </source>
</reference>
<evidence type="ECO:0000313" key="2">
    <source>
        <dbReference type="EMBL" id="KAK8865119.1"/>
    </source>
</evidence>
<gene>
    <name evidence="2" type="ORF">M9Y10_010652</name>
</gene>
<dbReference type="InterPro" id="IPR001683">
    <property type="entry name" value="PX_dom"/>
</dbReference>
<protein>
    <recommendedName>
        <fullName evidence="1">PX domain-containing protein</fullName>
    </recommendedName>
</protein>
<dbReference type="CDD" id="cd06093">
    <property type="entry name" value="PX_domain"/>
    <property type="match status" value="1"/>
</dbReference>
<organism evidence="2 3">
    <name type="scientific">Tritrichomonas musculus</name>
    <dbReference type="NCBI Taxonomy" id="1915356"/>
    <lineage>
        <taxon>Eukaryota</taxon>
        <taxon>Metamonada</taxon>
        <taxon>Parabasalia</taxon>
        <taxon>Tritrichomonadida</taxon>
        <taxon>Tritrichomonadidae</taxon>
        <taxon>Tritrichomonas</taxon>
    </lineage>
</organism>
<keyword evidence="3" id="KW-1185">Reference proteome</keyword>